<dbReference type="AlphaFoldDB" id="W9XVJ5"/>
<evidence type="ECO:0000256" key="2">
    <source>
        <dbReference type="SAM" id="Phobius"/>
    </source>
</evidence>
<dbReference type="HOGENOM" id="CLU_844695_0_0_1"/>
<organism evidence="3 4">
    <name type="scientific">Cladophialophora psammophila CBS 110553</name>
    <dbReference type="NCBI Taxonomy" id="1182543"/>
    <lineage>
        <taxon>Eukaryota</taxon>
        <taxon>Fungi</taxon>
        <taxon>Dikarya</taxon>
        <taxon>Ascomycota</taxon>
        <taxon>Pezizomycotina</taxon>
        <taxon>Eurotiomycetes</taxon>
        <taxon>Chaetothyriomycetidae</taxon>
        <taxon>Chaetothyriales</taxon>
        <taxon>Herpotrichiellaceae</taxon>
        <taxon>Cladophialophora</taxon>
    </lineage>
</organism>
<gene>
    <name evidence="3" type="ORF">A1O5_02580</name>
</gene>
<accession>W9XVJ5</accession>
<sequence length="329" mass="35966">MSSSPVNIPLGPVPPISSTPADPTMSWQTPTPNRAGSGNTAQNTTSHGLSSSTTNTTSNLTSPATAAASQTSRRLLWQKMRRASVRIAKCAFAIIGSIIAYISLRAAMWSAVKDYRDDCRSQNQTYGHVSGACAKALRAGLSSPLGLSLFLSEPKSDQHRYPPRDIVEHQETVGEVHTVVKWVLSILAIFILLCIDEIYGPNSSSLGSYTPGGHNYPPEGNNCLWILRRVTARMILALSVILIWLARLLRRRATWTVILVFLVGLVVPVNLLAQVLLTTLTILMRMVTLFILVAPVIVVVLVCLVILVVALTGSWLERRLLPRLWFHAV</sequence>
<name>W9XVJ5_9EURO</name>
<feature type="transmembrane region" description="Helical" evidence="2">
    <location>
        <begin position="255"/>
        <end position="277"/>
    </location>
</feature>
<dbReference type="GeneID" id="19187311"/>
<feature type="region of interest" description="Disordered" evidence="1">
    <location>
        <begin position="1"/>
        <end position="66"/>
    </location>
</feature>
<feature type="compositionally biased region" description="Low complexity" evidence="1">
    <location>
        <begin position="43"/>
        <end position="66"/>
    </location>
</feature>
<keyword evidence="2" id="KW-0812">Transmembrane</keyword>
<feature type="transmembrane region" description="Helical" evidence="2">
    <location>
        <begin position="230"/>
        <end position="249"/>
    </location>
</feature>
<evidence type="ECO:0000313" key="4">
    <source>
        <dbReference type="Proteomes" id="UP000019471"/>
    </source>
</evidence>
<keyword evidence="2" id="KW-0472">Membrane</keyword>
<feature type="transmembrane region" description="Helical" evidence="2">
    <location>
        <begin position="289"/>
        <end position="316"/>
    </location>
</feature>
<feature type="transmembrane region" description="Helical" evidence="2">
    <location>
        <begin position="83"/>
        <end position="104"/>
    </location>
</feature>
<feature type="transmembrane region" description="Helical" evidence="2">
    <location>
        <begin position="179"/>
        <end position="199"/>
    </location>
</feature>
<keyword evidence="2" id="KW-1133">Transmembrane helix</keyword>
<keyword evidence="4" id="KW-1185">Reference proteome</keyword>
<reference evidence="3 4" key="1">
    <citation type="submission" date="2013-03" db="EMBL/GenBank/DDBJ databases">
        <title>The Genome Sequence of Cladophialophora psammophila CBS 110553.</title>
        <authorList>
            <consortium name="The Broad Institute Genomics Platform"/>
            <person name="Cuomo C."/>
            <person name="de Hoog S."/>
            <person name="Gorbushina A."/>
            <person name="Walker B."/>
            <person name="Young S.K."/>
            <person name="Zeng Q."/>
            <person name="Gargeya S."/>
            <person name="Fitzgerald M."/>
            <person name="Haas B."/>
            <person name="Abouelleil A."/>
            <person name="Allen A.W."/>
            <person name="Alvarado L."/>
            <person name="Arachchi H.M."/>
            <person name="Berlin A.M."/>
            <person name="Chapman S.B."/>
            <person name="Gainer-Dewar J."/>
            <person name="Goldberg J."/>
            <person name="Griggs A."/>
            <person name="Gujja S."/>
            <person name="Hansen M."/>
            <person name="Howarth C."/>
            <person name="Imamovic A."/>
            <person name="Ireland A."/>
            <person name="Larimer J."/>
            <person name="McCowan C."/>
            <person name="Murphy C."/>
            <person name="Pearson M."/>
            <person name="Poon T.W."/>
            <person name="Priest M."/>
            <person name="Roberts A."/>
            <person name="Saif S."/>
            <person name="Shea T."/>
            <person name="Sisk P."/>
            <person name="Sykes S."/>
            <person name="Wortman J."/>
            <person name="Nusbaum C."/>
            <person name="Birren B."/>
        </authorList>
    </citation>
    <scope>NUCLEOTIDE SEQUENCE [LARGE SCALE GENOMIC DNA]</scope>
    <source>
        <strain evidence="3 4">CBS 110553</strain>
    </source>
</reference>
<feature type="compositionally biased region" description="Polar residues" evidence="1">
    <location>
        <begin position="18"/>
        <end position="42"/>
    </location>
</feature>
<dbReference type="OrthoDB" id="10495169at2759"/>
<dbReference type="RefSeq" id="XP_007741384.1">
    <property type="nucleotide sequence ID" value="XM_007743194.1"/>
</dbReference>
<comment type="caution">
    <text evidence="3">The sequence shown here is derived from an EMBL/GenBank/DDBJ whole genome shotgun (WGS) entry which is preliminary data.</text>
</comment>
<protein>
    <recommendedName>
        <fullName evidence="5">Transmembrane protein</fullName>
    </recommendedName>
</protein>
<proteinExistence type="predicted"/>
<evidence type="ECO:0000256" key="1">
    <source>
        <dbReference type="SAM" id="MobiDB-lite"/>
    </source>
</evidence>
<evidence type="ECO:0000313" key="3">
    <source>
        <dbReference type="EMBL" id="EXJ74284.1"/>
    </source>
</evidence>
<dbReference type="Proteomes" id="UP000019471">
    <property type="component" value="Unassembled WGS sequence"/>
</dbReference>
<dbReference type="EMBL" id="AMGX01000003">
    <property type="protein sequence ID" value="EXJ74284.1"/>
    <property type="molecule type" value="Genomic_DNA"/>
</dbReference>
<evidence type="ECO:0008006" key="5">
    <source>
        <dbReference type="Google" id="ProtNLM"/>
    </source>
</evidence>